<sequence>MRIMVQGTSSSCGKSITVAALCRIFYQDGYRVCPFKSQNMSLNSYVDDEGLEMGRAQVLQAQAAGIQPRAFMNPILLKPTTDKKSQVIIMGRPYKNMDAVEYFEYKANLKDKIKEIYKMIEKNFDIVVIEGAGSPAEINLKENDIVNMGMADIANSKVILVADIDKGGVFASIYGTYMLLEDEERKRIKGIIINKFRGDKLLLKSGIEKIESLINVPVIGIVPYFNLKLEDEDAAGYRKEKANGKINIRVINLPRISNFTDFDAFMFDEDVTIKFIDRPIELEGADMVIIPGSKNTLEDLRWLKVSGFYDELLKFDGIVFGICGGYQMMGNKVIDVEGWETQKGDFEEGLKFFDTTTFLLGDKKTRNISGQAFGKRIKGYEIHMGKTINNKNPFVEINFEKENYLDGDYKDNKYFGTYVHGIFDSGEFRSFILNLIRDKKGIRIKKSVDLDEKREEELNKLADIFRQNVDIDFIYKLMKEEE</sequence>
<dbReference type="Gene3D" id="3.40.50.880">
    <property type="match status" value="1"/>
</dbReference>
<gene>
    <name evidence="4" type="primary">cobQ</name>
    <name evidence="7" type="ORF">CAAU_1846</name>
</gene>
<evidence type="ECO:0000256" key="2">
    <source>
        <dbReference type="ARBA" id="ARBA00022573"/>
    </source>
</evidence>
<feature type="active site" description="Nucleophile" evidence="4">
    <location>
        <position position="323"/>
    </location>
</feature>
<dbReference type="CDD" id="cd05389">
    <property type="entry name" value="CobQ_N"/>
    <property type="match status" value="1"/>
</dbReference>
<keyword evidence="3 4" id="KW-0315">Glutamine amidotransferase</keyword>
<organism evidence="7 8">
    <name type="scientific">Caloramator australicus RC3</name>
    <dbReference type="NCBI Taxonomy" id="857293"/>
    <lineage>
        <taxon>Bacteria</taxon>
        <taxon>Bacillati</taxon>
        <taxon>Bacillota</taxon>
        <taxon>Clostridia</taxon>
        <taxon>Eubacteriales</taxon>
        <taxon>Clostridiaceae</taxon>
        <taxon>Caloramator</taxon>
    </lineage>
</organism>
<evidence type="ECO:0000256" key="3">
    <source>
        <dbReference type="ARBA" id="ARBA00022962"/>
    </source>
</evidence>
<keyword evidence="8" id="KW-1185">Reference proteome</keyword>
<evidence type="ECO:0000256" key="1">
    <source>
        <dbReference type="ARBA" id="ARBA00004953"/>
    </source>
</evidence>
<comment type="function">
    <text evidence="4">Catalyzes amidations at positions B, D, E, and G on adenosylcobyrinic A,C-diamide. NH(2) groups are provided by glutamine, and one molecule of ATP is hydrogenolyzed for each amidation.</text>
</comment>
<evidence type="ECO:0000259" key="6">
    <source>
        <dbReference type="Pfam" id="PF07685"/>
    </source>
</evidence>
<evidence type="ECO:0000313" key="7">
    <source>
        <dbReference type="EMBL" id="CCJ33930.1"/>
    </source>
</evidence>
<dbReference type="InterPro" id="IPR002586">
    <property type="entry name" value="CobQ/CobB/MinD/ParA_Nub-bd_dom"/>
</dbReference>
<dbReference type="GO" id="GO:0015420">
    <property type="term" value="F:ABC-type vitamin B12 transporter activity"/>
    <property type="evidence" value="ECO:0007669"/>
    <property type="project" value="UniProtKB-UniRule"/>
</dbReference>
<dbReference type="eggNOG" id="COG1492">
    <property type="taxonomic scope" value="Bacteria"/>
</dbReference>
<evidence type="ECO:0000313" key="8">
    <source>
        <dbReference type="Proteomes" id="UP000007652"/>
    </source>
</evidence>
<dbReference type="RefSeq" id="WP_008909188.1">
    <property type="nucleotide sequence ID" value="NZ_CAKP01000096.1"/>
</dbReference>
<dbReference type="NCBIfam" id="TIGR00313">
    <property type="entry name" value="cobQ"/>
    <property type="match status" value="1"/>
</dbReference>
<dbReference type="InterPro" id="IPR047045">
    <property type="entry name" value="CobQ_N"/>
</dbReference>
<dbReference type="InterPro" id="IPR004459">
    <property type="entry name" value="CobQ_synth"/>
</dbReference>
<comment type="pathway">
    <text evidence="1 4">Cofactor biosynthesis; adenosylcobalamin biosynthesis.</text>
</comment>
<dbReference type="STRING" id="857293.CAAU_1846"/>
<dbReference type="InterPro" id="IPR033949">
    <property type="entry name" value="CobQ_GATase1"/>
</dbReference>
<dbReference type="GO" id="GO:0009236">
    <property type="term" value="P:cobalamin biosynthetic process"/>
    <property type="evidence" value="ECO:0007669"/>
    <property type="project" value="UniProtKB-UniRule"/>
</dbReference>
<dbReference type="InterPro" id="IPR029062">
    <property type="entry name" value="Class_I_gatase-like"/>
</dbReference>
<dbReference type="GO" id="GO:0003824">
    <property type="term" value="F:catalytic activity"/>
    <property type="evidence" value="ECO:0007669"/>
    <property type="project" value="InterPro"/>
</dbReference>
<dbReference type="UniPathway" id="UPA00148"/>
<keyword evidence="2 4" id="KW-0169">Cobalamin biosynthesis</keyword>
<name>I7K8S2_9CLOT</name>
<dbReference type="Pfam" id="PF07685">
    <property type="entry name" value="GATase_3"/>
    <property type="match status" value="1"/>
</dbReference>
<dbReference type="NCBIfam" id="NF001989">
    <property type="entry name" value="PRK00784.1"/>
    <property type="match status" value="1"/>
</dbReference>
<comment type="caution">
    <text evidence="7">The sequence shown here is derived from an EMBL/GenBank/DDBJ whole genome shotgun (WGS) entry which is preliminary data.</text>
</comment>
<dbReference type="PANTHER" id="PTHR21343">
    <property type="entry name" value="DETHIOBIOTIN SYNTHETASE"/>
    <property type="match status" value="1"/>
</dbReference>
<accession>I7K8S2</accession>
<dbReference type="InterPro" id="IPR011698">
    <property type="entry name" value="GATase_3"/>
</dbReference>
<dbReference type="PANTHER" id="PTHR21343:SF1">
    <property type="entry name" value="COBYRIC ACID SYNTHASE"/>
    <property type="match status" value="1"/>
</dbReference>
<dbReference type="OrthoDB" id="9808302at2"/>
<dbReference type="Proteomes" id="UP000007652">
    <property type="component" value="Unassembled WGS sequence"/>
</dbReference>
<feature type="active site" evidence="4">
    <location>
        <position position="420"/>
    </location>
</feature>
<comment type="similarity">
    <text evidence="4">Belongs to the CobB/CobQ family. CobQ subfamily.</text>
</comment>
<protein>
    <recommendedName>
        <fullName evidence="4">Cobyric acid synthase</fullName>
    </recommendedName>
</protein>
<dbReference type="Pfam" id="PF01656">
    <property type="entry name" value="CbiA"/>
    <property type="match status" value="1"/>
</dbReference>
<dbReference type="Gene3D" id="3.40.50.300">
    <property type="entry name" value="P-loop containing nucleotide triphosphate hydrolases"/>
    <property type="match status" value="1"/>
</dbReference>
<reference evidence="7 8" key="1">
    <citation type="journal article" date="2011" name="J. Bacteriol.">
        <title>Draft genome sequence of Caloramator australicus strain RC3T, a thermoanaerobe from the Great Artesian Basin of Australia.</title>
        <authorList>
            <person name="Ogg C.D."/>
            <person name="Patel B.K.C."/>
        </authorList>
    </citation>
    <scope>NUCLEOTIDE SEQUENCE [LARGE SCALE GENOMIC DNA]</scope>
    <source>
        <strain evidence="7 8">RC3</strain>
    </source>
</reference>
<evidence type="ECO:0000259" key="5">
    <source>
        <dbReference type="Pfam" id="PF01656"/>
    </source>
</evidence>
<feature type="domain" description="CobQ/CobB/MinD/ParA nucleotide binding" evidence="5">
    <location>
        <begin position="3"/>
        <end position="224"/>
    </location>
</feature>
<feature type="domain" description="CobB/CobQ-like glutamine amidotransferase" evidence="6">
    <location>
        <begin position="247"/>
        <end position="427"/>
    </location>
</feature>
<dbReference type="EMBL" id="CAKP01000096">
    <property type="protein sequence ID" value="CCJ33930.1"/>
    <property type="molecule type" value="Genomic_DNA"/>
</dbReference>
<evidence type="ECO:0000256" key="4">
    <source>
        <dbReference type="HAMAP-Rule" id="MF_00028"/>
    </source>
</evidence>
<dbReference type="HAMAP" id="MF_00028">
    <property type="entry name" value="CobQ"/>
    <property type="match status" value="1"/>
</dbReference>
<dbReference type="SUPFAM" id="SSF52540">
    <property type="entry name" value="P-loop containing nucleoside triphosphate hydrolases"/>
    <property type="match status" value="1"/>
</dbReference>
<dbReference type="CDD" id="cd01750">
    <property type="entry name" value="GATase1_CobQ"/>
    <property type="match status" value="1"/>
</dbReference>
<dbReference type="AlphaFoldDB" id="I7K8S2"/>
<dbReference type="PROSITE" id="PS51274">
    <property type="entry name" value="GATASE_COBBQ"/>
    <property type="match status" value="1"/>
</dbReference>
<dbReference type="SUPFAM" id="SSF52317">
    <property type="entry name" value="Class I glutamine amidotransferase-like"/>
    <property type="match status" value="1"/>
</dbReference>
<dbReference type="InterPro" id="IPR027417">
    <property type="entry name" value="P-loop_NTPase"/>
</dbReference>
<proteinExistence type="inferred from homology"/>